<comment type="caution">
    <text evidence="1">The sequence shown here is derived from an EMBL/GenBank/DDBJ whole genome shotgun (WGS) entry which is preliminary data.</text>
</comment>
<feature type="non-terminal residue" evidence="1">
    <location>
        <position position="1"/>
    </location>
</feature>
<name>A0ACA9QYH2_9GLOM</name>
<evidence type="ECO:0000313" key="1">
    <source>
        <dbReference type="EMBL" id="CAG8768880.1"/>
    </source>
</evidence>
<feature type="non-terminal residue" evidence="1">
    <location>
        <position position="106"/>
    </location>
</feature>
<dbReference type="EMBL" id="CAJVPU010055572">
    <property type="protein sequence ID" value="CAG8768880.1"/>
    <property type="molecule type" value="Genomic_DNA"/>
</dbReference>
<proteinExistence type="predicted"/>
<sequence length="106" mass="12063">LDKDSLKSDVKHLISSSIFGSISITSILGSLLSFIKLSKSKLNTLDDLYTKEATLKIYRSNEIWNIEQDFDVNKEEVSNGIKAEIEEKLKKELAKKTPRSDIFEKI</sequence>
<evidence type="ECO:0000313" key="2">
    <source>
        <dbReference type="Proteomes" id="UP000789702"/>
    </source>
</evidence>
<reference evidence="1" key="1">
    <citation type="submission" date="2021-06" db="EMBL/GenBank/DDBJ databases">
        <authorList>
            <person name="Kallberg Y."/>
            <person name="Tangrot J."/>
            <person name="Rosling A."/>
        </authorList>
    </citation>
    <scope>NUCLEOTIDE SEQUENCE</scope>
    <source>
        <strain evidence="1">IL203A</strain>
    </source>
</reference>
<accession>A0ACA9QYH2</accession>
<dbReference type="Proteomes" id="UP000789702">
    <property type="component" value="Unassembled WGS sequence"/>
</dbReference>
<keyword evidence="2" id="KW-1185">Reference proteome</keyword>
<protein>
    <submittedName>
        <fullName evidence="1">1092_t:CDS:1</fullName>
    </submittedName>
</protein>
<organism evidence="1 2">
    <name type="scientific">Dentiscutata heterogama</name>
    <dbReference type="NCBI Taxonomy" id="1316150"/>
    <lineage>
        <taxon>Eukaryota</taxon>
        <taxon>Fungi</taxon>
        <taxon>Fungi incertae sedis</taxon>
        <taxon>Mucoromycota</taxon>
        <taxon>Glomeromycotina</taxon>
        <taxon>Glomeromycetes</taxon>
        <taxon>Diversisporales</taxon>
        <taxon>Gigasporaceae</taxon>
        <taxon>Dentiscutata</taxon>
    </lineage>
</organism>
<gene>
    <name evidence="1" type="ORF">DHETER_LOCUS15720</name>
</gene>